<evidence type="ECO:0000313" key="18">
    <source>
        <dbReference type="Proteomes" id="UP000286510"/>
    </source>
</evidence>
<dbReference type="EMBL" id="QUTE01008558">
    <property type="protein sequence ID" value="RHZ24002.1"/>
    <property type="molecule type" value="Genomic_DNA"/>
</dbReference>
<evidence type="ECO:0000313" key="13">
    <source>
        <dbReference type="Proteomes" id="UP000266196"/>
    </source>
</evidence>
<dbReference type="Pfam" id="PF04525">
    <property type="entry name" value="LOR"/>
    <property type="match status" value="1"/>
</dbReference>
<dbReference type="EMBL" id="QUTI01037653">
    <property type="protein sequence ID" value="RLO01040.1"/>
    <property type="molecule type" value="Genomic_DNA"/>
</dbReference>
<evidence type="ECO:0000313" key="6">
    <source>
        <dbReference type="EMBL" id="RHY64871.1"/>
    </source>
</evidence>
<evidence type="ECO:0000313" key="5">
    <source>
        <dbReference type="EMBL" id="RHY51893.1"/>
    </source>
</evidence>
<dbReference type="Proteomes" id="UP000286510">
    <property type="component" value="Unassembled WGS sequence"/>
</dbReference>
<comment type="similarity">
    <text evidence="1">Belongs to the LOR family.</text>
</comment>
<dbReference type="Proteomes" id="UP000275652">
    <property type="component" value="Unassembled WGS sequence"/>
</dbReference>
<dbReference type="EMBL" id="QUTB01006051">
    <property type="protein sequence ID" value="RHY51893.1"/>
    <property type="molecule type" value="Genomic_DNA"/>
</dbReference>
<dbReference type="Proteomes" id="UP000266239">
    <property type="component" value="Unassembled WGS sequence"/>
</dbReference>
<dbReference type="EMBL" id="QUTD01004991">
    <property type="protein sequence ID" value="RHY64871.1"/>
    <property type="molecule type" value="Genomic_DNA"/>
</dbReference>
<dbReference type="Proteomes" id="UP000265716">
    <property type="component" value="Unassembled WGS sequence"/>
</dbReference>
<dbReference type="Proteomes" id="UP000283543">
    <property type="component" value="Unassembled WGS sequence"/>
</dbReference>
<evidence type="ECO:0000313" key="16">
    <source>
        <dbReference type="Proteomes" id="UP000275652"/>
    </source>
</evidence>
<dbReference type="Proteomes" id="UP000265427">
    <property type="component" value="Unassembled WGS sequence"/>
</dbReference>
<dbReference type="InterPro" id="IPR038595">
    <property type="entry name" value="LOR_sf"/>
</dbReference>
<evidence type="ECO:0000313" key="2">
    <source>
        <dbReference type="EMBL" id="KAF0715630.1"/>
    </source>
</evidence>
<reference evidence="2 19" key="3">
    <citation type="submission" date="2019-06" db="EMBL/GenBank/DDBJ databases">
        <title>Genomics analysis of Aphanomyces spp. identifies a new class of oomycete effector associated with host adaptation.</title>
        <authorList>
            <person name="Gaulin E."/>
        </authorList>
    </citation>
    <scope>NUCLEOTIDE SEQUENCE [LARGE SCALE GENOMIC DNA]</scope>
    <source>
        <strain evidence="2 19">E</strain>
    </source>
</reference>
<proteinExistence type="inferred from homology"/>
<protein>
    <recommendedName>
        <fullName evidence="20">Tubby C-terminal domain-containing protein</fullName>
    </recommendedName>
</protein>
<dbReference type="Proteomes" id="UP000266643">
    <property type="component" value="Unassembled WGS sequence"/>
</dbReference>
<dbReference type="Proteomes" id="UP000469452">
    <property type="component" value="Unassembled WGS sequence"/>
</dbReference>
<evidence type="ECO:0000313" key="9">
    <source>
        <dbReference type="EMBL" id="RHZ24002.1"/>
    </source>
</evidence>
<dbReference type="EMBL" id="QUSZ01005263">
    <property type="protein sequence ID" value="RHY10474.1"/>
    <property type="molecule type" value="Genomic_DNA"/>
</dbReference>
<dbReference type="InterPro" id="IPR025659">
    <property type="entry name" value="Tubby-like_C"/>
</dbReference>
<name>A0A397AQS8_APHAT</name>
<evidence type="ECO:0000313" key="8">
    <source>
        <dbReference type="EMBL" id="RHY97282.1"/>
    </source>
</evidence>
<accession>A0A397AQS8</accession>
<evidence type="ECO:0000313" key="12">
    <source>
        <dbReference type="Proteomes" id="UP000265716"/>
    </source>
</evidence>
<evidence type="ECO:0000313" key="7">
    <source>
        <dbReference type="EMBL" id="RHY69398.1"/>
    </source>
</evidence>
<dbReference type="EMBL" id="VJMI01016994">
    <property type="protein sequence ID" value="KAF0715630.1"/>
    <property type="molecule type" value="Genomic_DNA"/>
</dbReference>
<evidence type="ECO:0000256" key="1">
    <source>
        <dbReference type="ARBA" id="ARBA00005437"/>
    </source>
</evidence>
<evidence type="ECO:0000313" key="3">
    <source>
        <dbReference type="EMBL" id="RHY09406.1"/>
    </source>
</evidence>
<evidence type="ECO:0000313" key="15">
    <source>
        <dbReference type="Proteomes" id="UP000266643"/>
    </source>
</evidence>
<dbReference type="Gene3D" id="2.40.160.200">
    <property type="entry name" value="LURP1-related"/>
    <property type="match status" value="1"/>
</dbReference>
<evidence type="ECO:0000313" key="17">
    <source>
        <dbReference type="Proteomes" id="UP000283543"/>
    </source>
</evidence>
<evidence type="ECO:0000313" key="19">
    <source>
        <dbReference type="Proteomes" id="UP000469452"/>
    </source>
</evidence>
<evidence type="ECO:0000313" key="4">
    <source>
        <dbReference type="EMBL" id="RHY10474.1"/>
    </source>
</evidence>
<dbReference type="EMBL" id="QUTA01006826">
    <property type="protein sequence ID" value="RHY09406.1"/>
    <property type="molecule type" value="Genomic_DNA"/>
</dbReference>
<dbReference type="Proteomes" id="UP000266196">
    <property type="component" value="Unassembled WGS sequence"/>
</dbReference>
<reference evidence="11 12" key="2">
    <citation type="submission" date="2018-08" db="EMBL/GenBank/DDBJ databases">
        <title>Aphanomyces genome sequencing and annotation.</title>
        <authorList>
            <person name="Minardi D."/>
            <person name="Oidtmann B."/>
            <person name="Van Der Giezen M."/>
            <person name="Studholme D.J."/>
        </authorList>
    </citation>
    <scope>NUCLEOTIDE SEQUENCE [LARGE SCALE GENOMIC DNA]</scope>
    <source>
        <strain evidence="9 13">197901</strain>
        <strain evidence="6 15">D2</strain>
        <strain evidence="8 18">FDL457</strain>
        <strain evidence="4 11">Kv</strain>
        <strain evidence="7 12">SA</strain>
        <strain evidence="5 17">Si</strain>
        <strain evidence="3 14">Yx</strain>
    </source>
</reference>
<evidence type="ECO:0008006" key="20">
    <source>
        <dbReference type="Google" id="ProtNLM"/>
    </source>
</evidence>
<gene>
    <name evidence="2" type="ORF">AaE_011290</name>
    <name evidence="3" type="ORF">DYB25_013683</name>
    <name evidence="8" type="ORF">DYB26_002600</name>
    <name evidence="10" type="ORF">DYB28_005190</name>
    <name evidence="6" type="ORF">DYB30_003861</name>
    <name evidence="9" type="ORF">DYB31_007545</name>
    <name evidence="5" type="ORF">DYB34_013881</name>
    <name evidence="4" type="ORF">DYB36_004376</name>
    <name evidence="7" type="ORF">DYB38_008898</name>
</gene>
<evidence type="ECO:0000313" key="11">
    <source>
        <dbReference type="Proteomes" id="UP000265427"/>
    </source>
</evidence>
<organism evidence="3 14">
    <name type="scientific">Aphanomyces astaci</name>
    <name type="common">Crayfish plague agent</name>
    <dbReference type="NCBI Taxonomy" id="112090"/>
    <lineage>
        <taxon>Eukaryota</taxon>
        <taxon>Sar</taxon>
        <taxon>Stramenopiles</taxon>
        <taxon>Oomycota</taxon>
        <taxon>Saprolegniomycetes</taxon>
        <taxon>Saprolegniales</taxon>
        <taxon>Verrucalvaceae</taxon>
        <taxon>Aphanomyces</taxon>
    </lineage>
</organism>
<comment type="caution">
    <text evidence="3">The sequence shown here is derived from an EMBL/GenBank/DDBJ whole genome shotgun (WGS) entry which is preliminary data.</text>
</comment>
<dbReference type="AlphaFoldDB" id="A0A397AQS8"/>
<dbReference type="EMBL" id="QUTF01020284">
    <property type="protein sequence ID" value="RHY97282.1"/>
    <property type="molecule type" value="Genomic_DNA"/>
</dbReference>
<dbReference type="SUPFAM" id="SSF54518">
    <property type="entry name" value="Tubby C-terminal domain-like"/>
    <property type="match status" value="1"/>
</dbReference>
<reference evidence="10 16" key="1">
    <citation type="journal article" date="2018" name="J. Invertebr. Pathol.">
        <title>New genotyping method for the causative agent of crayfish plague (Aphanomyces astaci) based on whole genome data.</title>
        <authorList>
            <person name="Minardi D."/>
            <person name="Studholme D.J."/>
            <person name="van der Giezen M."/>
            <person name="Pretto T."/>
            <person name="Oidtmann B."/>
        </authorList>
    </citation>
    <scope>NUCLEOTIDE SEQUENCE [LARGE SCALE GENOMIC DNA]</scope>
    <source>
        <strain evidence="10 16">KB13</strain>
    </source>
</reference>
<dbReference type="InterPro" id="IPR007612">
    <property type="entry name" value="LOR"/>
</dbReference>
<dbReference type="EMBL" id="QUTC01003557">
    <property type="protein sequence ID" value="RHY69398.1"/>
    <property type="molecule type" value="Genomic_DNA"/>
</dbReference>
<evidence type="ECO:0000313" key="10">
    <source>
        <dbReference type="EMBL" id="RLO01040.1"/>
    </source>
</evidence>
<sequence>MGNAKSQVAFLVEPMDPMPIVLRDFCYDSPSSIQIPPFMSRTKHDGVVHTVDGKVAFLWQGSSMTLMNTERSILMRMERKVCENINTHTIVVDRGRHGASGWLVDITVNFPFPSMYEPDVECTVHLDDTTWVDFTVQGDWRARNAVVSMHIGQHVVVVARIRGVTPDPRLFGEYILDVIPGADVAFLVLLCASIDRIANLTRGVIL</sequence>
<evidence type="ECO:0000313" key="14">
    <source>
        <dbReference type="Proteomes" id="UP000266239"/>
    </source>
</evidence>